<dbReference type="Proteomes" id="UP000694397">
    <property type="component" value="Chromosome 9"/>
</dbReference>
<reference evidence="5 6" key="1">
    <citation type="submission" date="2019-04" db="EMBL/GenBank/DDBJ databases">
        <authorList>
            <consortium name="Wellcome Sanger Institute Data Sharing"/>
        </authorList>
    </citation>
    <scope>NUCLEOTIDE SEQUENCE [LARGE SCALE GENOMIC DNA]</scope>
</reference>
<dbReference type="Pfam" id="PF13895">
    <property type="entry name" value="Ig_2"/>
    <property type="match status" value="2"/>
</dbReference>
<dbReference type="GO" id="GO:0006955">
    <property type="term" value="P:immune response"/>
    <property type="evidence" value="ECO:0007669"/>
    <property type="project" value="TreeGrafter"/>
</dbReference>
<dbReference type="Gene3D" id="2.60.40.10">
    <property type="entry name" value="Immunoglobulins"/>
    <property type="match status" value="3"/>
</dbReference>
<organism evidence="5 6">
    <name type="scientific">Scleropages formosus</name>
    <name type="common">Asian bonytongue</name>
    <name type="synonym">Osteoglossum formosum</name>
    <dbReference type="NCBI Taxonomy" id="113540"/>
    <lineage>
        <taxon>Eukaryota</taxon>
        <taxon>Metazoa</taxon>
        <taxon>Chordata</taxon>
        <taxon>Craniata</taxon>
        <taxon>Vertebrata</taxon>
        <taxon>Euteleostomi</taxon>
        <taxon>Actinopterygii</taxon>
        <taxon>Neopterygii</taxon>
        <taxon>Teleostei</taxon>
        <taxon>Osteoglossocephala</taxon>
        <taxon>Osteoglossomorpha</taxon>
        <taxon>Osteoglossiformes</taxon>
        <taxon>Osteoglossidae</taxon>
        <taxon>Scleropages</taxon>
    </lineage>
</organism>
<dbReference type="PROSITE" id="PS50835">
    <property type="entry name" value="IG_LIKE"/>
    <property type="match status" value="1"/>
</dbReference>
<accession>A0A8C9SMN0</accession>
<dbReference type="PANTHER" id="PTHR11481:SF64">
    <property type="entry name" value="FC RECEPTOR-LIKE PROTEIN 4"/>
    <property type="match status" value="1"/>
</dbReference>
<dbReference type="InterPro" id="IPR007110">
    <property type="entry name" value="Ig-like_dom"/>
</dbReference>
<keyword evidence="1" id="KW-0732">Signal</keyword>
<dbReference type="GO" id="GO:0007166">
    <property type="term" value="P:cell surface receptor signaling pathway"/>
    <property type="evidence" value="ECO:0007669"/>
    <property type="project" value="TreeGrafter"/>
</dbReference>
<keyword evidence="2" id="KW-1015">Disulfide bond</keyword>
<sequence length="336" mass="37207">TADAFGLKDSIKVQLTLESPGSRVFAGEAISLRCVVDEPSSLGWIYNWSQQINPRHQTAGDRYIITAMTAADQGPYWCTVRKNGTDEKLWHSNTITLNVSGGNTLDTHHASHSPSMLTVTPPGGQHFRGEHFSLQCEVAGRNSTGWTLKHLVKGKVESGCVTLGGRISMMKQGECVFSRLYSGNGGPYWCESTDGHQRSRIVNITVGYGYMIIQGPTHPVSAGENFKLRCIYWHDPSNATTFYKDGVEIVAQKSTELMIQNATKANEGFYKCIDSVNKQESSETWVSVTGETMKIPSRQSSSMKQHPTLAVTSGRRDFPSSNKYQWLLLDLRTPSF</sequence>
<dbReference type="GO" id="GO:0004888">
    <property type="term" value="F:transmembrane signaling receptor activity"/>
    <property type="evidence" value="ECO:0007669"/>
    <property type="project" value="TreeGrafter"/>
</dbReference>
<dbReference type="InterPro" id="IPR003599">
    <property type="entry name" value="Ig_sub"/>
</dbReference>
<protein>
    <recommendedName>
        <fullName evidence="4">Ig-like domain-containing protein</fullName>
    </recommendedName>
</protein>
<dbReference type="AlphaFoldDB" id="A0A8C9SMN0"/>
<evidence type="ECO:0000313" key="6">
    <source>
        <dbReference type="Proteomes" id="UP000694397"/>
    </source>
</evidence>
<name>A0A8C9SMN0_SCLFO</name>
<dbReference type="PANTHER" id="PTHR11481">
    <property type="entry name" value="IMMUNOGLOBULIN FC RECEPTOR"/>
    <property type="match status" value="1"/>
</dbReference>
<dbReference type="InterPro" id="IPR013783">
    <property type="entry name" value="Ig-like_fold"/>
</dbReference>
<reference evidence="5" key="2">
    <citation type="submission" date="2025-08" db="UniProtKB">
        <authorList>
            <consortium name="Ensembl"/>
        </authorList>
    </citation>
    <scope>IDENTIFICATION</scope>
</reference>
<dbReference type="InterPro" id="IPR036179">
    <property type="entry name" value="Ig-like_dom_sf"/>
</dbReference>
<evidence type="ECO:0000313" key="5">
    <source>
        <dbReference type="Ensembl" id="ENSSFOP00015034298.2"/>
    </source>
</evidence>
<evidence type="ECO:0000256" key="1">
    <source>
        <dbReference type="ARBA" id="ARBA00022729"/>
    </source>
</evidence>
<feature type="region of interest" description="Disordered" evidence="3">
    <location>
        <begin position="296"/>
        <end position="316"/>
    </location>
</feature>
<evidence type="ECO:0000259" key="4">
    <source>
        <dbReference type="PROSITE" id="PS50835"/>
    </source>
</evidence>
<dbReference type="InterPro" id="IPR003598">
    <property type="entry name" value="Ig_sub2"/>
</dbReference>
<dbReference type="SMART" id="SM00408">
    <property type="entry name" value="IGc2"/>
    <property type="match status" value="2"/>
</dbReference>
<dbReference type="InterPro" id="IPR050488">
    <property type="entry name" value="Ig_Fc_receptor"/>
</dbReference>
<reference evidence="5" key="3">
    <citation type="submission" date="2025-09" db="UniProtKB">
        <authorList>
            <consortium name="Ensembl"/>
        </authorList>
    </citation>
    <scope>IDENTIFICATION</scope>
</reference>
<dbReference type="GeneTree" id="ENSGT00940000177341"/>
<dbReference type="SMART" id="SM00409">
    <property type="entry name" value="IG"/>
    <property type="match status" value="3"/>
</dbReference>
<proteinExistence type="predicted"/>
<feature type="domain" description="Ig-like" evidence="4">
    <location>
        <begin position="11"/>
        <end position="96"/>
    </location>
</feature>
<dbReference type="SUPFAM" id="SSF48726">
    <property type="entry name" value="Immunoglobulin"/>
    <property type="match status" value="3"/>
</dbReference>
<evidence type="ECO:0000256" key="3">
    <source>
        <dbReference type="SAM" id="MobiDB-lite"/>
    </source>
</evidence>
<dbReference type="GO" id="GO:0009897">
    <property type="term" value="C:external side of plasma membrane"/>
    <property type="evidence" value="ECO:0007669"/>
    <property type="project" value="TreeGrafter"/>
</dbReference>
<dbReference type="Ensembl" id="ENSSFOT00015034676.2">
    <property type="protein sequence ID" value="ENSSFOP00015034298.2"/>
    <property type="gene ID" value="ENSSFOG00015021865.2"/>
</dbReference>
<keyword evidence="6" id="KW-1185">Reference proteome</keyword>
<evidence type="ECO:0000256" key="2">
    <source>
        <dbReference type="ARBA" id="ARBA00023157"/>
    </source>
</evidence>